<feature type="domain" description="Methyltransferase" evidence="4">
    <location>
        <begin position="75"/>
        <end position="167"/>
    </location>
</feature>
<gene>
    <name evidence="5" type="ORF">EYS09_32900</name>
</gene>
<keyword evidence="6" id="KW-1185">Reference proteome</keyword>
<evidence type="ECO:0000256" key="3">
    <source>
        <dbReference type="SAM" id="MobiDB-lite"/>
    </source>
</evidence>
<dbReference type="GO" id="GO:0032259">
    <property type="term" value="P:methylation"/>
    <property type="evidence" value="ECO:0007669"/>
    <property type="project" value="UniProtKB-KW"/>
</dbReference>
<dbReference type="CDD" id="cd02440">
    <property type="entry name" value="AdoMet_MTases"/>
    <property type="match status" value="1"/>
</dbReference>
<name>A0A4Q9HLA2_STRKA</name>
<accession>A0A4Q9HLA2</accession>
<organism evidence="5 6">
    <name type="scientific">Streptomyces kasugaensis</name>
    <dbReference type="NCBI Taxonomy" id="1946"/>
    <lineage>
        <taxon>Bacteria</taxon>
        <taxon>Bacillati</taxon>
        <taxon>Actinomycetota</taxon>
        <taxon>Actinomycetes</taxon>
        <taxon>Kitasatosporales</taxon>
        <taxon>Streptomycetaceae</taxon>
        <taxon>Streptomyces</taxon>
    </lineage>
</organism>
<dbReference type="Proteomes" id="UP000292452">
    <property type="component" value="Unassembled WGS sequence"/>
</dbReference>
<keyword evidence="2 5" id="KW-0808">Transferase</keyword>
<dbReference type="Gene3D" id="3.40.50.150">
    <property type="entry name" value="Vaccinia Virus protein VP39"/>
    <property type="match status" value="1"/>
</dbReference>
<evidence type="ECO:0000313" key="5">
    <source>
        <dbReference type="EMBL" id="TBO55506.1"/>
    </source>
</evidence>
<dbReference type="Pfam" id="PF13649">
    <property type="entry name" value="Methyltransf_25"/>
    <property type="match status" value="1"/>
</dbReference>
<keyword evidence="1 5" id="KW-0489">Methyltransferase</keyword>
<dbReference type="GO" id="GO:0008168">
    <property type="term" value="F:methyltransferase activity"/>
    <property type="evidence" value="ECO:0007669"/>
    <property type="project" value="UniProtKB-KW"/>
</dbReference>
<dbReference type="GO" id="GO:0017000">
    <property type="term" value="P:antibiotic biosynthetic process"/>
    <property type="evidence" value="ECO:0007669"/>
    <property type="project" value="UniProtKB-ARBA"/>
</dbReference>
<dbReference type="PANTHER" id="PTHR43861:SF1">
    <property type="entry name" value="TRANS-ACONITATE 2-METHYLTRANSFERASE"/>
    <property type="match status" value="1"/>
</dbReference>
<dbReference type="AlphaFoldDB" id="A0A4Q9HLA2"/>
<comment type="caution">
    <text evidence="5">The sequence shown here is derived from an EMBL/GenBank/DDBJ whole genome shotgun (WGS) entry which is preliminary data.</text>
</comment>
<protein>
    <submittedName>
        <fullName evidence="5">Class I SAM-dependent methyltransferase</fullName>
    </submittedName>
</protein>
<evidence type="ECO:0000313" key="6">
    <source>
        <dbReference type="Proteomes" id="UP000292452"/>
    </source>
</evidence>
<dbReference type="InterPro" id="IPR041698">
    <property type="entry name" value="Methyltransf_25"/>
</dbReference>
<dbReference type="EMBL" id="SIXH01000496">
    <property type="protein sequence ID" value="TBO55506.1"/>
    <property type="molecule type" value="Genomic_DNA"/>
</dbReference>
<feature type="region of interest" description="Disordered" evidence="3">
    <location>
        <begin position="1"/>
        <end position="24"/>
    </location>
</feature>
<evidence type="ECO:0000256" key="2">
    <source>
        <dbReference type="ARBA" id="ARBA00022679"/>
    </source>
</evidence>
<feature type="compositionally biased region" description="Basic residues" evidence="3">
    <location>
        <begin position="1"/>
        <end position="12"/>
    </location>
</feature>
<dbReference type="PANTHER" id="PTHR43861">
    <property type="entry name" value="TRANS-ACONITATE 2-METHYLTRANSFERASE-RELATED"/>
    <property type="match status" value="1"/>
</dbReference>
<dbReference type="SUPFAM" id="SSF53335">
    <property type="entry name" value="S-adenosyl-L-methionine-dependent methyltransferases"/>
    <property type="match status" value="1"/>
</dbReference>
<evidence type="ECO:0000256" key="1">
    <source>
        <dbReference type="ARBA" id="ARBA00022603"/>
    </source>
</evidence>
<sequence length="264" mass="28328">MHGRHGRGRKRGAGAGTAENQGEEARMSRFEAMWDRFWTDLPPTPGASPWDVDPTYVAHAHIHLFGSVLDPAKPVIDVGCGDGAQTAAIATHFDRVIGVDVAPSAVERARKNHGAPGVEYEQLDLLQPEQAAALHERIGDASLYVRTVLHAFTPDELDRAVTSLAHLAGSSGGAFFYELAPASRDFILGQLKGKGGPAEKFGFVFDRVPLPVAREDDALQRKLAAAGFDIVSTAPLDYQGTVTAEGRHVNVPAFFVMARARGAR</sequence>
<dbReference type="InterPro" id="IPR029063">
    <property type="entry name" value="SAM-dependent_MTases_sf"/>
</dbReference>
<proteinExistence type="predicted"/>
<reference evidence="5 6" key="1">
    <citation type="submission" date="2019-02" db="EMBL/GenBank/DDBJ databases">
        <title>Draft Genome Sequence of Streptomyces sp. AM-2504, identified by 16S rRNA comparative analysis as a Streptomyces Kasugaensis strain.</title>
        <authorList>
            <person name="Napolioni V."/>
            <person name="Giuliodori A.M."/>
            <person name="Spurio R."/>
            <person name="Fabbretti A."/>
        </authorList>
    </citation>
    <scope>NUCLEOTIDE SEQUENCE [LARGE SCALE GENOMIC DNA]</scope>
    <source>
        <strain evidence="5 6">AM-2504</strain>
    </source>
</reference>
<evidence type="ECO:0000259" key="4">
    <source>
        <dbReference type="Pfam" id="PF13649"/>
    </source>
</evidence>